<geneLocation type="plasmid" evidence="1 2">
    <name>pPR12A201</name>
</geneLocation>
<dbReference type="Proteomes" id="UP000305673">
    <property type="component" value="Plasmid pPR12A201"/>
</dbReference>
<sequence>MQTTGRSIRLSSCHSQLDIALTCSEACGEVAGKPPSTAAVRDITQAVRISGGFIGAAKTFVSMSVVVEVSEL</sequence>
<name>A0ABX6PPB9_9HYPH</name>
<accession>A0ABX6PPB9</accession>
<gene>
    <name evidence="1" type="ORF">FFM53_029410</name>
</gene>
<protein>
    <submittedName>
        <fullName evidence="1">Uncharacterized protein</fullName>
    </submittedName>
</protein>
<organism evidence="1 2">
    <name type="scientific">Rhizobium indicum</name>
    <dbReference type="NCBI Taxonomy" id="2583231"/>
    <lineage>
        <taxon>Bacteria</taxon>
        <taxon>Pseudomonadati</taxon>
        <taxon>Pseudomonadota</taxon>
        <taxon>Alphaproteobacteria</taxon>
        <taxon>Hyphomicrobiales</taxon>
        <taxon>Rhizobiaceae</taxon>
        <taxon>Rhizobium/Agrobacterium group</taxon>
        <taxon>Rhizobium</taxon>
    </lineage>
</organism>
<dbReference type="EMBL" id="CP054022">
    <property type="protein sequence ID" value="QKK20495.1"/>
    <property type="molecule type" value="Genomic_DNA"/>
</dbReference>
<reference evidence="1 2" key="1">
    <citation type="submission" date="2020-05" db="EMBL/GenBank/DDBJ databases">
        <title>Genome sequences of pea root nodulating Rhizobium spp.</title>
        <authorList>
            <person name="Rahi P."/>
        </authorList>
    </citation>
    <scope>NUCLEOTIDE SEQUENCE [LARGE SCALE GENOMIC DNA]</scope>
    <source>
        <strain evidence="2">JKLM 12A2</strain>
        <plasmid evidence="1 2">pPR12A201</plasmid>
    </source>
</reference>
<keyword evidence="1" id="KW-0614">Plasmid</keyword>
<proteinExistence type="predicted"/>
<dbReference type="RefSeq" id="WP_173883681.1">
    <property type="nucleotide sequence ID" value="NZ_CP054022.1"/>
</dbReference>
<keyword evidence="2" id="KW-1185">Reference proteome</keyword>
<evidence type="ECO:0000313" key="2">
    <source>
        <dbReference type="Proteomes" id="UP000305673"/>
    </source>
</evidence>
<evidence type="ECO:0000313" key="1">
    <source>
        <dbReference type="EMBL" id="QKK20495.1"/>
    </source>
</evidence>